<dbReference type="STRING" id="398720.MED217_07006"/>
<organism evidence="5 6">
    <name type="scientific">Leeuwenhoekiella blandensis (strain CECT 7118 / CCUG 51940 / KCTC 22103 / MED217)</name>
    <name type="common">Flavobacterium sp. (strain MED217)</name>
    <dbReference type="NCBI Taxonomy" id="398720"/>
    <lineage>
        <taxon>Bacteria</taxon>
        <taxon>Pseudomonadati</taxon>
        <taxon>Bacteroidota</taxon>
        <taxon>Flavobacteriia</taxon>
        <taxon>Flavobacteriales</taxon>
        <taxon>Flavobacteriaceae</taxon>
        <taxon>Leeuwenhoekiella</taxon>
    </lineage>
</organism>
<dbReference type="Gene3D" id="1.20.120.160">
    <property type="entry name" value="HPT domain"/>
    <property type="match status" value="1"/>
</dbReference>
<dbReference type="AlphaFoldDB" id="A3XMT6"/>
<dbReference type="SUPFAM" id="SSF47226">
    <property type="entry name" value="Histidine-containing phosphotransfer domain, HPT domain"/>
    <property type="match status" value="1"/>
</dbReference>
<evidence type="ECO:0000259" key="4">
    <source>
        <dbReference type="PROSITE" id="PS50894"/>
    </source>
</evidence>
<dbReference type="RefSeq" id="WP_009779782.1">
    <property type="nucleotide sequence ID" value="NZ_CH672395.1"/>
</dbReference>
<reference evidence="5 6" key="1">
    <citation type="journal article" date="2007" name="Nature">
        <title>Light stimulates growth of proteorhodopsin-containing marine Flavobacteria.</title>
        <authorList>
            <person name="Gomez-Consarnau L."/>
            <person name="Gonzalez J.M."/>
            <person name="Coll-Llado M."/>
            <person name="Gourdon P."/>
            <person name="Pascher T."/>
            <person name="Neutze R."/>
            <person name="Pedros-Alio C."/>
            <person name="Pinhassi J."/>
        </authorList>
    </citation>
    <scope>NUCLEOTIDE SEQUENCE [LARGE SCALE GENOMIC DNA]</scope>
    <source>
        <strain evidence="5 6">MED217</strain>
    </source>
</reference>
<dbReference type="InterPro" id="IPR008207">
    <property type="entry name" value="Sig_transdc_His_kin_Hpt_dom"/>
</dbReference>
<evidence type="ECO:0000313" key="5">
    <source>
        <dbReference type="EMBL" id="EAQ49133.1"/>
    </source>
</evidence>
<dbReference type="eggNOG" id="COG3706">
    <property type="taxonomic scope" value="Bacteria"/>
</dbReference>
<evidence type="ECO:0000259" key="3">
    <source>
        <dbReference type="PROSITE" id="PS50110"/>
    </source>
</evidence>
<comment type="caution">
    <text evidence="5">The sequence shown here is derived from an EMBL/GenBank/DDBJ whole genome shotgun (WGS) entry which is preliminary data.</text>
</comment>
<sequence length="241" mass="27321">MNETKKHIVLVDADALAQARFNTFFSKSEVEVNSFASAMGAIQYIKQSGEPDLLLIEENVKPLGAIQTLNYLKEQVNFKGSVMLIANSESLVSKSADFVRFLSKPFKNEDIGFVKTFLQLPCSPEEPEEQIYSLNYLIELSDGDAEFIRESISIFKDSVTPRLEEMLQFYKEEAYEEVSKVAHSLKPSFEMLQNSKAAQLSNELAHKITGTAMFPLINELIEEHKKMQEALKDDFPEVYSV</sequence>
<accession>A3XMT6</accession>
<name>A3XMT6_LEEBM</name>
<evidence type="ECO:0000256" key="2">
    <source>
        <dbReference type="PROSITE-ProRule" id="PRU00169"/>
    </source>
</evidence>
<protein>
    <recommendedName>
        <fullName evidence="7">HPt domain-containing protein</fullName>
    </recommendedName>
</protein>
<evidence type="ECO:0008006" key="7">
    <source>
        <dbReference type="Google" id="ProtNLM"/>
    </source>
</evidence>
<dbReference type="InterPro" id="IPR001789">
    <property type="entry name" value="Sig_transdc_resp-reg_receiver"/>
</dbReference>
<dbReference type="Proteomes" id="UP000001601">
    <property type="component" value="Unassembled WGS sequence"/>
</dbReference>
<dbReference type="OrthoDB" id="1451187at2"/>
<evidence type="ECO:0000256" key="1">
    <source>
        <dbReference type="PROSITE-ProRule" id="PRU00110"/>
    </source>
</evidence>
<dbReference type="Gene3D" id="3.40.50.2300">
    <property type="match status" value="1"/>
</dbReference>
<dbReference type="PROSITE" id="PS50110">
    <property type="entry name" value="RESPONSE_REGULATORY"/>
    <property type="match status" value="1"/>
</dbReference>
<comment type="caution">
    <text evidence="2">Lacks conserved residue(s) required for the propagation of feature annotation.</text>
</comment>
<dbReference type="InterPro" id="IPR036641">
    <property type="entry name" value="HPT_dom_sf"/>
</dbReference>
<dbReference type="HOGENOM" id="CLU_1150744_0_0_10"/>
<gene>
    <name evidence="5" type="ORF">MED217_07006</name>
</gene>
<keyword evidence="1" id="KW-0597">Phosphoprotein</keyword>
<feature type="domain" description="Response regulatory" evidence="3">
    <location>
        <begin position="7"/>
        <end position="119"/>
    </location>
</feature>
<dbReference type="InterPro" id="IPR011006">
    <property type="entry name" value="CheY-like_superfamily"/>
</dbReference>
<keyword evidence="6" id="KW-1185">Reference proteome</keyword>
<dbReference type="SUPFAM" id="SSF52172">
    <property type="entry name" value="CheY-like"/>
    <property type="match status" value="1"/>
</dbReference>
<dbReference type="PROSITE" id="PS50894">
    <property type="entry name" value="HPT"/>
    <property type="match status" value="1"/>
</dbReference>
<feature type="domain" description="HPt" evidence="4">
    <location>
        <begin position="144"/>
        <end position="234"/>
    </location>
</feature>
<feature type="modified residue" description="Phosphohistidine" evidence="1">
    <location>
        <position position="183"/>
    </location>
</feature>
<dbReference type="GO" id="GO:0004672">
    <property type="term" value="F:protein kinase activity"/>
    <property type="evidence" value="ECO:0007669"/>
    <property type="project" value="UniProtKB-ARBA"/>
</dbReference>
<proteinExistence type="predicted"/>
<dbReference type="GO" id="GO:0000160">
    <property type="term" value="P:phosphorelay signal transduction system"/>
    <property type="evidence" value="ECO:0007669"/>
    <property type="project" value="InterPro"/>
</dbReference>
<dbReference type="EMBL" id="AANC01000005">
    <property type="protein sequence ID" value="EAQ49133.1"/>
    <property type="molecule type" value="Genomic_DNA"/>
</dbReference>
<evidence type="ECO:0000313" key="6">
    <source>
        <dbReference type="Proteomes" id="UP000001601"/>
    </source>
</evidence>